<dbReference type="EMBL" id="AUZY01012409">
    <property type="protein sequence ID" value="EQD30164.1"/>
    <property type="molecule type" value="Genomic_DNA"/>
</dbReference>
<dbReference type="InterPro" id="IPR004291">
    <property type="entry name" value="Transposase_IS66_central"/>
</dbReference>
<evidence type="ECO:0000259" key="1">
    <source>
        <dbReference type="Pfam" id="PF03050"/>
    </source>
</evidence>
<feature type="domain" description="Transposase IS66 central" evidence="1">
    <location>
        <begin position="5"/>
        <end position="245"/>
    </location>
</feature>
<protein>
    <submittedName>
        <fullName evidence="2">Transposase IS66</fullName>
    </submittedName>
</protein>
<feature type="non-terminal residue" evidence="2">
    <location>
        <position position="1"/>
    </location>
</feature>
<name>T0ZN80_9ZZZZ</name>
<dbReference type="PANTHER" id="PTHR33678:SF1">
    <property type="entry name" value="BLL1576 PROTEIN"/>
    <property type="match status" value="1"/>
</dbReference>
<evidence type="ECO:0000313" key="2">
    <source>
        <dbReference type="EMBL" id="EQD30164.1"/>
    </source>
</evidence>
<comment type="caution">
    <text evidence="2">The sequence shown here is derived from an EMBL/GenBank/DDBJ whole genome shotgun (WGS) entry which is preliminary data.</text>
</comment>
<dbReference type="NCBIfam" id="NF033517">
    <property type="entry name" value="transpos_IS66"/>
    <property type="match status" value="1"/>
</dbReference>
<organism evidence="2">
    <name type="scientific">mine drainage metagenome</name>
    <dbReference type="NCBI Taxonomy" id="410659"/>
    <lineage>
        <taxon>unclassified sequences</taxon>
        <taxon>metagenomes</taxon>
        <taxon>ecological metagenomes</taxon>
    </lineage>
</organism>
<reference evidence="2" key="2">
    <citation type="journal article" date="2014" name="ISME J.">
        <title>Microbial stratification in low pH oxic and suboxic macroscopic growths along an acid mine drainage.</title>
        <authorList>
            <person name="Mendez-Garcia C."/>
            <person name="Mesa V."/>
            <person name="Sprenger R.R."/>
            <person name="Richter M."/>
            <person name="Diez M.S."/>
            <person name="Solano J."/>
            <person name="Bargiela R."/>
            <person name="Golyshina O.V."/>
            <person name="Manteca A."/>
            <person name="Ramos J.L."/>
            <person name="Gallego J.R."/>
            <person name="Llorente I."/>
            <person name="Martins Dos Santos V.A."/>
            <person name="Jensen O.N."/>
            <person name="Pelaez A.I."/>
            <person name="Sanchez J."/>
            <person name="Ferrer M."/>
        </authorList>
    </citation>
    <scope>NUCLEOTIDE SEQUENCE</scope>
</reference>
<dbReference type="Pfam" id="PF03050">
    <property type="entry name" value="DDE_Tnp_IS66"/>
    <property type="match status" value="1"/>
</dbReference>
<reference evidence="2" key="1">
    <citation type="submission" date="2013-08" db="EMBL/GenBank/DDBJ databases">
        <authorList>
            <person name="Mendez C."/>
            <person name="Richter M."/>
            <person name="Ferrer M."/>
            <person name="Sanchez J."/>
        </authorList>
    </citation>
    <scope>NUCLEOTIDE SEQUENCE</scope>
</reference>
<dbReference type="PANTHER" id="PTHR33678">
    <property type="entry name" value="BLL1576 PROTEIN"/>
    <property type="match status" value="1"/>
</dbReference>
<proteinExistence type="predicted"/>
<sequence>KTVATLRDLTGVTLTRGAVVRAVGRLGAASGATDAALRAQVAAAPVVTADETGWRVNGATAWLWTFVTPTTTVYRIAASRGADVAQAVLGADFSGVLVRDGWAPYRQFTAATHQTCVAHLLRRCTELLETARGRGREIPHAVQALLHDALGARAARDTGRLDPAGLARERAALARRLDQLLARPAIRHHGNRTLLAHLRRERDACFVFLTHPDIPATNWRAEQAIRPAVVNRKVWGGNRTWRGARTQQSLTSVIRTSRQQRCDPVPLLADLLRAPTPAIARLPSLAPT</sequence>
<dbReference type="AlphaFoldDB" id="T0ZN80"/>
<accession>T0ZN80</accession>
<dbReference type="InterPro" id="IPR052344">
    <property type="entry name" value="Transposase-related"/>
</dbReference>
<gene>
    <name evidence="2" type="ORF">B1B_18544</name>
</gene>